<feature type="compositionally biased region" description="Polar residues" evidence="1">
    <location>
        <begin position="120"/>
        <end position="137"/>
    </location>
</feature>
<accession>A0A0Q2RV66</accession>
<evidence type="ECO:0000256" key="2">
    <source>
        <dbReference type="SAM" id="Phobius"/>
    </source>
</evidence>
<feature type="transmembrane region" description="Helical" evidence="2">
    <location>
        <begin position="42"/>
        <end position="73"/>
    </location>
</feature>
<feature type="transmembrane region" description="Helical" evidence="2">
    <location>
        <begin position="85"/>
        <end position="107"/>
    </location>
</feature>
<sequence>MEVPVTEQPPNFPPPGYPPPVPGGYGAYGYPPPPYVAPRTNALAIASFVAAIAGFFTCGLGSILGLIFGVVGLGQVRRTGEGGRGLAIAGLVVSTLTLAFLVAAFIFGSTHRHDRDEDNYSSLRPSVSTEAWPTAAQ</sequence>
<gene>
    <name evidence="4" type="ORF">AO501_21260</name>
</gene>
<dbReference type="STRING" id="1778.A9W97_10420"/>
<protein>
    <recommendedName>
        <fullName evidence="3">DUF4190 domain-containing protein</fullName>
    </recommendedName>
</protein>
<evidence type="ECO:0000259" key="3">
    <source>
        <dbReference type="Pfam" id="PF13828"/>
    </source>
</evidence>
<keyword evidence="2" id="KW-0812">Transmembrane</keyword>
<evidence type="ECO:0000256" key="1">
    <source>
        <dbReference type="SAM" id="MobiDB-lite"/>
    </source>
</evidence>
<reference evidence="4 5" key="1">
    <citation type="submission" date="2015-10" db="EMBL/GenBank/DDBJ databases">
        <title>Mycobacterium gordonae draft genome assembly.</title>
        <authorList>
            <person name="Ustinova V."/>
            <person name="Smirnova T."/>
            <person name="Blagodatskikh K."/>
            <person name="Varlamov D."/>
            <person name="Larionova E."/>
            <person name="Chernousova L."/>
        </authorList>
    </citation>
    <scope>NUCLEOTIDE SEQUENCE [LARGE SCALE GENOMIC DNA]</scope>
    <source>
        <strain evidence="4 5">CTRI 14-8773</strain>
    </source>
</reference>
<dbReference type="InterPro" id="IPR025241">
    <property type="entry name" value="DUF4190"/>
</dbReference>
<organism evidence="4 5">
    <name type="scientific">Mycobacterium gordonae</name>
    <dbReference type="NCBI Taxonomy" id="1778"/>
    <lineage>
        <taxon>Bacteria</taxon>
        <taxon>Bacillati</taxon>
        <taxon>Actinomycetota</taxon>
        <taxon>Actinomycetes</taxon>
        <taxon>Mycobacteriales</taxon>
        <taxon>Mycobacteriaceae</taxon>
        <taxon>Mycobacterium</taxon>
    </lineage>
</organism>
<proteinExistence type="predicted"/>
<dbReference type="Proteomes" id="UP000051677">
    <property type="component" value="Unassembled WGS sequence"/>
</dbReference>
<comment type="caution">
    <text evidence="4">The sequence shown here is derived from an EMBL/GenBank/DDBJ whole genome shotgun (WGS) entry which is preliminary data.</text>
</comment>
<feature type="region of interest" description="Disordered" evidence="1">
    <location>
        <begin position="113"/>
        <end position="137"/>
    </location>
</feature>
<keyword evidence="2" id="KW-0472">Membrane</keyword>
<keyword evidence="2" id="KW-1133">Transmembrane helix</keyword>
<dbReference type="Pfam" id="PF13828">
    <property type="entry name" value="DUF4190"/>
    <property type="match status" value="1"/>
</dbReference>
<evidence type="ECO:0000313" key="5">
    <source>
        <dbReference type="Proteomes" id="UP000051677"/>
    </source>
</evidence>
<name>A0A0Q2RV66_MYCGO</name>
<evidence type="ECO:0000313" key="4">
    <source>
        <dbReference type="EMBL" id="KQH79115.1"/>
    </source>
</evidence>
<dbReference type="EMBL" id="LKTM01000113">
    <property type="protein sequence ID" value="KQH79115.1"/>
    <property type="molecule type" value="Genomic_DNA"/>
</dbReference>
<feature type="domain" description="DUF4190" evidence="3">
    <location>
        <begin position="43"/>
        <end position="103"/>
    </location>
</feature>
<dbReference type="AlphaFoldDB" id="A0A0Q2RV66"/>